<sequence>MLKLPTVINSDHQVVPSNTLRSQRPRRVPFHLDDYVWQLLGIDKSSQPISNIVSSSTLYPIASHLSYARFATCHQVFLANISIVSEPKTFSQAVTDRQWYCSTSITACINAGHTKIHDDRFSYRRPLPTPSTDTKSSSAAPPQNHSGFSSTNQNYKPHQTPQTTRRRHPQHPSQPASIRVYSSKGSASAGVVLFSASDRPQYHRRAPPLATDRAVESTGGDHDLQQTAVVLAFGSHACAASNNTQGDREEGNSSVQGKLINLPRRRHVTCHVITQRQHLAT</sequence>
<accession>A0A4U5P4L0</accession>
<gene>
    <name evidence="2" type="ORF">D5086_0000226690</name>
</gene>
<organism evidence="2">
    <name type="scientific">Populus alba</name>
    <name type="common">White poplar</name>
    <dbReference type="NCBI Taxonomy" id="43335"/>
    <lineage>
        <taxon>Eukaryota</taxon>
        <taxon>Viridiplantae</taxon>
        <taxon>Streptophyta</taxon>
        <taxon>Embryophyta</taxon>
        <taxon>Tracheophyta</taxon>
        <taxon>Spermatophyta</taxon>
        <taxon>Magnoliopsida</taxon>
        <taxon>eudicotyledons</taxon>
        <taxon>Gunneridae</taxon>
        <taxon>Pentapetalae</taxon>
        <taxon>rosids</taxon>
        <taxon>fabids</taxon>
        <taxon>Malpighiales</taxon>
        <taxon>Salicaceae</taxon>
        <taxon>Saliceae</taxon>
        <taxon>Populus</taxon>
    </lineage>
</organism>
<feature type="compositionally biased region" description="Polar residues" evidence="1">
    <location>
        <begin position="130"/>
        <end position="163"/>
    </location>
</feature>
<proteinExistence type="predicted"/>
<reference evidence="2" key="1">
    <citation type="submission" date="2018-10" db="EMBL/GenBank/DDBJ databases">
        <title>Population genomic analysis revealed the cold adaptation of white poplar.</title>
        <authorList>
            <person name="Liu Y.-J."/>
        </authorList>
    </citation>
    <scope>NUCLEOTIDE SEQUENCE [LARGE SCALE GENOMIC DNA]</scope>
    <source>
        <strain evidence="2">PAL-ZL1</strain>
    </source>
</reference>
<comment type="caution">
    <text evidence="2">The sequence shown here is derived from an EMBL/GenBank/DDBJ whole genome shotgun (WGS) entry which is preliminary data.</text>
</comment>
<evidence type="ECO:0000256" key="1">
    <source>
        <dbReference type="SAM" id="MobiDB-lite"/>
    </source>
</evidence>
<protein>
    <submittedName>
        <fullName evidence="2">Uncharacterized protein</fullName>
    </submittedName>
</protein>
<name>A0A4U5P4L0_POPAL</name>
<dbReference type="AlphaFoldDB" id="A0A4U5P4L0"/>
<evidence type="ECO:0000313" key="2">
    <source>
        <dbReference type="EMBL" id="TKR91158.1"/>
    </source>
</evidence>
<feature type="region of interest" description="Disordered" evidence="1">
    <location>
        <begin position="120"/>
        <end position="182"/>
    </location>
</feature>
<dbReference type="EMBL" id="RCHU01000799">
    <property type="protein sequence ID" value="TKR91158.1"/>
    <property type="molecule type" value="Genomic_DNA"/>
</dbReference>